<gene>
    <name evidence="1" type="ORF">D0Q02_28065</name>
</gene>
<protein>
    <submittedName>
        <fullName evidence="1">Uncharacterized protein</fullName>
    </submittedName>
</protein>
<reference evidence="1 2" key="1">
    <citation type="submission" date="2018-08" db="EMBL/GenBank/DDBJ databases">
        <title>Verrucosispora craniellae sp. nov., isolated from a marine sponge in the South China Sea.</title>
        <authorList>
            <person name="Li L."/>
            <person name="Lin H.W."/>
        </authorList>
    </citation>
    <scope>NUCLEOTIDE SEQUENCE [LARGE SCALE GENOMIC DNA]</scope>
    <source>
        <strain evidence="1 2">LHW63014</strain>
    </source>
</reference>
<sequence length="149" mass="15700">MTAVNSTRPPHRDLPEDVTDVLLWRTAASVIAAHQPQPDRPTRCVSLLCAGQHYPCPPVRAAHRAQQLSRRRVPAASGARAALAPRGVAVVAGWSNGRLPRRRFADWHTAVRAAINPARAIGHSATAVIGRVPSTVLAGPARVGGVSAA</sequence>
<organism evidence="1 2">
    <name type="scientific">Micromonospora craniellae</name>
    <dbReference type="NCBI Taxonomy" id="2294034"/>
    <lineage>
        <taxon>Bacteria</taxon>
        <taxon>Bacillati</taxon>
        <taxon>Actinomycetota</taxon>
        <taxon>Actinomycetes</taxon>
        <taxon>Micromonosporales</taxon>
        <taxon>Micromonosporaceae</taxon>
        <taxon>Micromonospora</taxon>
    </lineage>
</organism>
<keyword evidence="2" id="KW-1185">Reference proteome</keyword>
<comment type="caution">
    <text evidence="1">The sequence shown here is derived from an EMBL/GenBank/DDBJ whole genome shotgun (WGS) entry which is preliminary data.</text>
</comment>
<accession>A0A372FSB1</accession>
<dbReference type="EMBL" id="QVFU01000062">
    <property type="protein sequence ID" value="RFS43410.1"/>
    <property type="molecule type" value="Genomic_DNA"/>
</dbReference>
<name>A0A372FSB1_9ACTN</name>
<dbReference type="AlphaFoldDB" id="A0A372FSB1"/>
<proteinExistence type="predicted"/>
<dbReference type="OrthoDB" id="3405846at2"/>
<evidence type="ECO:0000313" key="1">
    <source>
        <dbReference type="EMBL" id="RFS43410.1"/>
    </source>
</evidence>
<dbReference type="RefSeq" id="WP_117230975.1">
    <property type="nucleotide sequence ID" value="NZ_CP061725.1"/>
</dbReference>
<evidence type="ECO:0000313" key="2">
    <source>
        <dbReference type="Proteomes" id="UP000262621"/>
    </source>
</evidence>
<dbReference type="Proteomes" id="UP000262621">
    <property type="component" value="Unassembled WGS sequence"/>
</dbReference>